<protein>
    <submittedName>
        <fullName evidence="8">Multidrug transporter</fullName>
    </submittedName>
</protein>
<evidence type="ECO:0000256" key="4">
    <source>
        <dbReference type="ARBA" id="ARBA00022989"/>
    </source>
</evidence>
<feature type="transmembrane region" description="Helical" evidence="6">
    <location>
        <begin position="122"/>
        <end position="142"/>
    </location>
</feature>
<evidence type="ECO:0000256" key="3">
    <source>
        <dbReference type="ARBA" id="ARBA00022692"/>
    </source>
</evidence>
<feature type="transmembrane region" description="Helical" evidence="6">
    <location>
        <begin position="148"/>
        <end position="170"/>
    </location>
</feature>
<evidence type="ECO:0000259" key="7">
    <source>
        <dbReference type="Pfam" id="PF00892"/>
    </source>
</evidence>
<dbReference type="GO" id="GO:0016020">
    <property type="term" value="C:membrane"/>
    <property type="evidence" value="ECO:0007669"/>
    <property type="project" value="UniProtKB-SubCell"/>
</dbReference>
<proteinExistence type="inferred from homology"/>
<feature type="transmembrane region" description="Helical" evidence="6">
    <location>
        <begin position="270"/>
        <end position="286"/>
    </location>
</feature>
<feature type="transmembrane region" description="Helical" evidence="6">
    <location>
        <begin position="182"/>
        <end position="204"/>
    </location>
</feature>
<dbReference type="PANTHER" id="PTHR32322:SF9">
    <property type="entry name" value="AMINO-ACID METABOLITE EFFLUX PUMP-RELATED"/>
    <property type="match status" value="1"/>
</dbReference>
<name>A0A1B2HIX4_9PSEU</name>
<feature type="transmembrane region" description="Helical" evidence="6">
    <location>
        <begin position="244"/>
        <end position="264"/>
    </location>
</feature>
<feature type="transmembrane region" description="Helical" evidence="6">
    <location>
        <begin position="34"/>
        <end position="54"/>
    </location>
</feature>
<keyword evidence="4 6" id="KW-1133">Transmembrane helix</keyword>
<reference evidence="8 9" key="1">
    <citation type="submission" date="2016-07" db="EMBL/GenBank/DDBJ databases">
        <title>Complete genome sequence of the Lentzea guizhouensis DHS C013.</title>
        <authorList>
            <person name="Cao C."/>
        </authorList>
    </citation>
    <scope>NUCLEOTIDE SEQUENCE [LARGE SCALE GENOMIC DNA]</scope>
    <source>
        <strain evidence="8 9">DHS C013</strain>
    </source>
</reference>
<dbReference type="SUPFAM" id="SSF103481">
    <property type="entry name" value="Multidrug resistance efflux transporter EmrE"/>
    <property type="match status" value="2"/>
</dbReference>
<feature type="transmembrane region" description="Helical" evidence="6">
    <location>
        <begin position="66"/>
        <end position="86"/>
    </location>
</feature>
<organism evidence="8 9">
    <name type="scientific">Lentzea guizhouensis</name>
    <dbReference type="NCBI Taxonomy" id="1586287"/>
    <lineage>
        <taxon>Bacteria</taxon>
        <taxon>Bacillati</taxon>
        <taxon>Actinomycetota</taxon>
        <taxon>Actinomycetes</taxon>
        <taxon>Pseudonocardiales</taxon>
        <taxon>Pseudonocardiaceae</taxon>
        <taxon>Lentzea</taxon>
    </lineage>
</organism>
<dbReference type="AlphaFoldDB" id="A0A1B2HIX4"/>
<dbReference type="InterPro" id="IPR000620">
    <property type="entry name" value="EamA_dom"/>
</dbReference>
<dbReference type="Proteomes" id="UP000093053">
    <property type="component" value="Chromosome"/>
</dbReference>
<feature type="domain" description="EamA" evidence="7">
    <location>
        <begin position="13"/>
        <end position="139"/>
    </location>
</feature>
<keyword evidence="3 6" id="KW-0812">Transmembrane</keyword>
<feature type="transmembrane region" description="Helical" evidence="6">
    <location>
        <begin position="7"/>
        <end position="28"/>
    </location>
</feature>
<keyword evidence="5 6" id="KW-0472">Membrane</keyword>
<sequence>MNQRGTLIRMGVLALLWGSSFLWMKLALGSLGPLQIALVRTFFGALVLVVVLGLARMTLPRNRRVWAHMTFVALFGSAIPFTLFAIGGQTVDSGVSGVLNSTTPLFALAIGLVLGTEKVSNLVRMLGLGMGFAGVLLIFAPWQAANSIASWGAVLCLLGAASYAIGYSYAGRYLVNTGATSTQLAAMQLTTAMGMLVLALPFGGLQPLHLHWIGVVAVVILGVAGTGVAFILNYRVIADEGATTATTVGYLLPVVSVLLGAIFLGEQLNARVVAGMLVVLLGVALTRRRPVAAGQNVSPNETRDLVKR</sequence>
<dbReference type="Pfam" id="PF00892">
    <property type="entry name" value="EamA"/>
    <property type="match status" value="2"/>
</dbReference>
<dbReference type="InterPro" id="IPR037185">
    <property type="entry name" value="EmrE-like"/>
</dbReference>
<feature type="domain" description="EamA" evidence="7">
    <location>
        <begin position="151"/>
        <end position="286"/>
    </location>
</feature>
<evidence type="ECO:0000313" key="8">
    <source>
        <dbReference type="EMBL" id="ANZ37675.1"/>
    </source>
</evidence>
<dbReference type="EMBL" id="CP016793">
    <property type="protein sequence ID" value="ANZ37675.1"/>
    <property type="molecule type" value="Genomic_DNA"/>
</dbReference>
<evidence type="ECO:0000256" key="2">
    <source>
        <dbReference type="ARBA" id="ARBA00007362"/>
    </source>
</evidence>
<comment type="subcellular location">
    <subcellularLocation>
        <location evidence="1">Membrane</location>
        <topology evidence="1">Multi-pass membrane protein</topology>
    </subcellularLocation>
</comment>
<comment type="similarity">
    <text evidence="2">Belongs to the EamA transporter family.</text>
</comment>
<evidence type="ECO:0000313" key="9">
    <source>
        <dbReference type="Proteomes" id="UP000093053"/>
    </source>
</evidence>
<feature type="transmembrane region" description="Helical" evidence="6">
    <location>
        <begin position="210"/>
        <end position="232"/>
    </location>
</feature>
<evidence type="ECO:0000256" key="6">
    <source>
        <dbReference type="SAM" id="Phobius"/>
    </source>
</evidence>
<dbReference type="KEGG" id="led:BBK82_18060"/>
<evidence type="ECO:0000256" key="5">
    <source>
        <dbReference type="ARBA" id="ARBA00023136"/>
    </source>
</evidence>
<keyword evidence="9" id="KW-1185">Reference proteome</keyword>
<feature type="transmembrane region" description="Helical" evidence="6">
    <location>
        <begin position="98"/>
        <end position="115"/>
    </location>
</feature>
<dbReference type="InterPro" id="IPR050638">
    <property type="entry name" value="AA-Vitamin_Transporters"/>
</dbReference>
<gene>
    <name evidence="8" type="ORF">BBK82_18060</name>
</gene>
<evidence type="ECO:0000256" key="1">
    <source>
        <dbReference type="ARBA" id="ARBA00004141"/>
    </source>
</evidence>
<dbReference type="PANTHER" id="PTHR32322">
    <property type="entry name" value="INNER MEMBRANE TRANSPORTER"/>
    <property type="match status" value="1"/>
</dbReference>
<accession>A0A1B2HIX4</accession>
<dbReference type="RefSeq" id="WP_065916039.1">
    <property type="nucleotide sequence ID" value="NZ_CP016793.1"/>
</dbReference>